<dbReference type="Proteomes" id="UP000007129">
    <property type="component" value="Unassembled WGS sequence"/>
</dbReference>
<dbReference type="InParanoid" id="K2SSG5"/>
<reference evidence="1 2" key="1">
    <citation type="journal article" date="2012" name="BMC Genomics">
        <title>Tools to kill: Genome of one of the most destructive plant pathogenic fungi Macrophomina phaseolina.</title>
        <authorList>
            <person name="Islam M.S."/>
            <person name="Haque M.S."/>
            <person name="Islam M.M."/>
            <person name="Emdad E.M."/>
            <person name="Halim A."/>
            <person name="Hossen Q.M.M."/>
            <person name="Hossain M.Z."/>
            <person name="Ahmed B."/>
            <person name="Rahim S."/>
            <person name="Rahman M.S."/>
            <person name="Alam M.M."/>
            <person name="Hou S."/>
            <person name="Wan X."/>
            <person name="Saito J.A."/>
            <person name="Alam M."/>
        </authorList>
    </citation>
    <scope>NUCLEOTIDE SEQUENCE [LARGE SCALE GENOMIC DNA]</scope>
    <source>
        <strain evidence="1 2">MS6</strain>
    </source>
</reference>
<dbReference type="OrthoDB" id="5599418at2759"/>
<dbReference type="VEuPathDB" id="FungiDB:MPH_03068"/>
<dbReference type="AlphaFoldDB" id="K2SSG5"/>
<sequence length="43" mass="5178">YIDYVIKLEKDKKALFSPLYEISDLELKALRLYLDENLRKGFI</sequence>
<comment type="caution">
    <text evidence="1">The sequence shown here is derived from an EMBL/GenBank/DDBJ whole genome shotgun (WGS) entry which is preliminary data.</text>
</comment>
<organism evidence="1 2">
    <name type="scientific">Macrophomina phaseolina (strain MS6)</name>
    <name type="common">Charcoal rot fungus</name>
    <dbReference type="NCBI Taxonomy" id="1126212"/>
    <lineage>
        <taxon>Eukaryota</taxon>
        <taxon>Fungi</taxon>
        <taxon>Dikarya</taxon>
        <taxon>Ascomycota</taxon>
        <taxon>Pezizomycotina</taxon>
        <taxon>Dothideomycetes</taxon>
        <taxon>Dothideomycetes incertae sedis</taxon>
        <taxon>Botryosphaeriales</taxon>
        <taxon>Botryosphaeriaceae</taxon>
        <taxon>Macrophomina</taxon>
    </lineage>
</organism>
<dbReference type="HOGENOM" id="CLU_3244817_0_0_1"/>
<dbReference type="EMBL" id="AHHD01000159">
    <property type="protein sequence ID" value="EKG19655.1"/>
    <property type="molecule type" value="Genomic_DNA"/>
</dbReference>
<protein>
    <submittedName>
        <fullName evidence="1">Retroviruspolyprotein,putative</fullName>
    </submittedName>
</protein>
<gene>
    <name evidence="1" type="ORF">MPH_03068</name>
</gene>
<accession>K2SSG5</accession>
<name>K2SSG5_MACPH</name>
<feature type="non-terminal residue" evidence="1">
    <location>
        <position position="1"/>
    </location>
</feature>
<evidence type="ECO:0000313" key="1">
    <source>
        <dbReference type="EMBL" id="EKG19655.1"/>
    </source>
</evidence>
<evidence type="ECO:0000313" key="2">
    <source>
        <dbReference type="Proteomes" id="UP000007129"/>
    </source>
</evidence>
<proteinExistence type="predicted"/>